<dbReference type="KEGG" id="buy:D8S85_06935"/>
<dbReference type="Pfam" id="PF09822">
    <property type="entry name" value="ABC_transp_aux"/>
    <property type="match status" value="1"/>
</dbReference>
<evidence type="ECO:0000259" key="7">
    <source>
        <dbReference type="Pfam" id="PF09822"/>
    </source>
</evidence>
<dbReference type="RefSeq" id="WP_106480069.1">
    <property type="nucleotide sequence ID" value="NZ_CP032819.1"/>
</dbReference>
<dbReference type="OrthoDB" id="9777219at2"/>
<evidence type="ECO:0000256" key="3">
    <source>
        <dbReference type="ARBA" id="ARBA00022692"/>
    </source>
</evidence>
<feature type="transmembrane region" description="Helical" evidence="6">
    <location>
        <begin position="174"/>
        <end position="193"/>
    </location>
</feature>
<keyword evidence="9" id="KW-1185">Reference proteome</keyword>
<feature type="transmembrane region" description="Helical" evidence="6">
    <location>
        <begin position="114"/>
        <end position="140"/>
    </location>
</feature>
<sequence>MKTIYKIAKSELNMLFCSPIAWLILVIFIFQVSMDYANILTEELKAKATGYSLMDETASIFSGFRGLYSRIQGYLYLYIPLLTMGIMSREFSTGSIKLLFSSPITNKQIVLGKFYALMVYAFLLLGGLLLIALFSCIIVKSIDFPLVLSGLLGLYLLTCAYIAIGLFMSSLTSYQVVAAMGTLAILAVLNFIGGVGQEIALVRDITYWLSISGRSREMINGLICSEDVLYFLIVIALFVVLTILRLRFNRKKGSQALRVGWYTFVVGSAMFLGYLSSRPVFMCYYDTTAMKSRTLTSNSQAVMEKMDGGLTITTYVNLLDDNYWDALPRNVNNDFKRFKQYVRFKPEIKMKYVYYYDKTDNPSLDKRFPDLTDKERAQEIAKGIRMNFDRLLSPEKIREQIDLSSEGNHFVRVIERENGQRTFLRIFNDMSKHPSETEITAALKRLVQNSPKVAFLTGHEERDIYRGGDGDYSTFTMSQSFRYSLINQGFDTESISLAKGNTIPDNIDILVIADPQERLTEWEINEVNRYIASGRHLLITTKPGRQTILNEVTEPLGVHFQDGIIVQQSEDFAPDLVLGHFTPEAERFSGTFAYLNRNNFRVTAPGTAAILFRPQQGFQVFPLVVTDSMGCWIEKETTDFVNELPEFHPKAGEEEWNLQPIVLAMRRQIAGKDQRIMIFGNADCLSNGELARSRKDIKSANFNLILETFRWFTNGEYPVNTSRSYGPDDDIRMEYKDIIWVKIGFMGILPLLLVGAGIIVWIRRREK</sequence>
<evidence type="ECO:0000256" key="5">
    <source>
        <dbReference type="ARBA" id="ARBA00023136"/>
    </source>
</evidence>
<feature type="transmembrane region" description="Helical" evidence="6">
    <location>
        <begin position="146"/>
        <end position="167"/>
    </location>
</feature>
<evidence type="ECO:0000256" key="6">
    <source>
        <dbReference type="SAM" id="Phobius"/>
    </source>
</evidence>
<feature type="transmembrane region" description="Helical" evidence="6">
    <location>
        <begin position="12"/>
        <end position="34"/>
    </location>
</feature>
<dbReference type="EMBL" id="CP032819">
    <property type="protein sequence ID" value="AZS29322.1"/>
    <property type="molecule type" value="Genomic_DNA"/>
</dbReference>
<keyword evidence="4 6" id="KW-1133">Transmembrane helix</keyword>
<feature type="domain" description="ABC-type uncharacterised transport system" evidence="7">
    <location>
        <begin position="451"/>
        <end position="608"/>
    </location>
</feature>
<gene>
    <name evidence="8" type="ORF">D8S85_06935</name>
</gene>
<keyword evidence="5 6" id="KW-0472">Membrane</keyword>
<dbReference type="GO" id="GO:0005886">
    <property type="term" value="C:plasma membrane"/>
    <property type="evidence" value="ECO:0007669"/>
    <property type="project" value="UniProtKB-SubCell"/>
</dbReference>
<dbReference type="InterPro" id="IPR019196">
    <property type="entry name" value="ABC_transp_unknown"/>
</dbReference>
<reference evidence="8 9" key="1">
    <citation type="submission" date="2018-10" db="EMBL/GenBank/DDBJ databases">
        <title>Butyricimonas faecalis sp. nov., isolated from human faeces and emended description of the genus Butyricimonas.</title>
        <authorList>
            <person name="Le Roy T."/>
            <person name="Van der Smissen P."/>
            <person name="Paquot A."/>
            <person name="Delzenne N."/>
            <person name="Muccioli G."/>
            <person name="Collet J.-F."/>
            <person name="Cani P.D."/>
        </authorList>
    </citation>
    <scope>NUCLEOTIDE SEQUENCE [LARGE SCALE GENOMIC DNA]</scope>
    <source>
        <strain evidence="8 9">H184</strain>
    </source>
</reference>
<evidence type="ECO:0000313" key="9">
    <source>
        <dbReference type="Proteomes" id="UP000270673"/>
    </source>
</evidence>
<dbReference type="Pfam" id="PF12679">
    <property type="entry name" value="ABC2_membrane_2"/>
    <property type="match status" value="1"/>
</dbReference>
<dbReference type="PANTHER" id="PTHR30294">
    <property type="entry name" value="MEMBRANE COMPONENT OF ABC TRANSPORTER YHHJ-RELATED"/>
    <property type="match status" value="1"/>
</dbReference>
<name>A0A3Q9IMG7_9BACT</name>
<organism evidence="8 9">
    <name type="scientific">Butyricimonas faecalis</name>
    <dbReference type="NCBI Taxonomy" id="2093856"/>
    <lineage>
        <taxon>Bacteria</taxon>
        <taxon>Pseudomonadati</taxon>
        <taxon>Bacteroidota</taxon>
        <taxon>Bacteroidia</taxon>
        <taxon>Bacteroidales</taxon>
        <taxon>Odoribacteraceae</taxon>
        <taxon>Butyricimonas</taxon>
    </lineage>
</organism>
<dbReference type="PANTHER" id="PTHR30294:SF29">
    <property type="entry name" value="MULTIDRUG ABC TRANSPORTER PERMEASE YBHS-RELATED"/>
    <property type="match status" value="1"/>
</dbReference>
<dbReference type="InterPro" id="IPR051449">
    <property type="entry name" value="ABC-2_transporter_component"/>
</dbReference>
<keyword evidence="3 6" id="KW-0812">Transmembrane</keyword>
<feature type="transmembrane region" description="Helical" evidence="6">
    <location>
        <begin position="259"/>
        <end position="277"/>
    </location>
</feature>
<feature type="transmembrane region" description="Helical" evidence="6">
    <location>
        <begin position="739"/>
        <end position="762"/>
    </location>
</feature>
<feature type="transmembrane region" description="Helical" evidence="6">
    <location>
        <begin position="228"/>
        <end position="247"/>
    </location>
</feature>
<evidence type="ECO:0000313" key="8">
    <source>
        <dbReference type="EMBL" id="AZS29322.1"/>
    </source>
</evidence>
<proteinExistence type="predicted"/>
<dbReference type="AlphaFoldDB" id="A0A3Q9IMG7"/>
<protein>
    <submittedName>
        <fullName evidence="8">ABC transporter</fullName>
    </submittedName>
</protein>
<accession>A0A3Q9IMG7</accession>
<dbReference type="GO" id="GO:0140359">
    <property type="term" value="F:ABC-type transporter activity"/>
    <property type="evidence" value="ECO:0007669"/>
    <property type="project" value="InterPro"/>
</dbReference>
<keyword evidence="2" id="KW-1003">Cell membrane</keyword>
<evidence type="ECO:0000256" key="1">
    <source>
        <dbReference type="ARBA" id="ARBA00004651"/>
    </source>
</evidence>
<comment type="subcellular location">
    <subcellularLocation>
        <location evidence="1">Cell membrane</location>
        <topology evidence="1">Multi-pass membrane protein</topology>
    </subcellularLocation>
</comment>
<evidence type="ECO:0000256" key="2">
    <source>
        <dbReference type="ARBA" id="ARBA00022475"/>
    </source>
</evidence>
<evidence type="ECO:0000256" key="4">
    <source>
        <dbReference type="ARBA" id="ARBA00022989"/>
    </source>
</evidence>
<dbReference type="Proteomes" id="UP000270673">
    <property type="component" value="Chromosome"/>
</dbReference>